<reference evidence="6 7" key="1">
    <citation type="journal article" date="2015" name="Genome Biol. Evol.">
        <title>Characterization of Three Mycobacterium spp. with Potential Use in Bioremediation by Genome Sequencing and Comparative Genomics.</title>
        <authorList>
            <person name="Das S."/>
            <person name="Pettersson B.M."/>
            <person name="Behra P.R."/>
            <person name="Ramesh M."/>
            <person name="Dasgupta S."/>
            <person name="Bhattacharya A."/>
            <person name="Kirsebom L.A."/>
        </authorList>
    </citation>
    <scope>NUCLEOTIDE SEQUENCE [LARGE SCALE GENOMIC DNA]</scope>
    <source>
        <strain evidence="6 7">DSM 43826</strain>
    </source>
</reference>
<dbReference type="GO" id="GO:0009249">
    <property type="term" value="P:protein lipoylation"/>
    <property type="evidence" value="ECO:0007669"/>
    <property type="project" value="TreeGrafter"/>
</dbReference>
<dbReference type="SMR" id="A0A0J6W9C2"/>
<keyword evidence="7" id="KW-1185">Reference proteome</keyword>
<dbReference type="Proteomes" id="UP000036513">
    <property type="component" value="Unassembled WGS sequence"/>
</dbReference>
<accession>A0A0J6W9C2</accession>
<comment type="caution">
    <text evidence="6">The sequence shown here is derived from an EMBL/GenBank/DDBJ whole genome shotgun (WGS) entry which is preliminary data.</text>
</comment>
<dbReference type="InterPro" id="IPR011053">
    <property type="entry name" value="Single_hybrid_motif"/>
</dbReference>
<comment type="function">
    <text evidence="3">The glycine cleavage system catalyzes the degradation of glycine. The H protein shuttles the methylamine group of glycine from the P protein to the T protein.</text>
</comment>
<dbReference type="PROSITE" id="PS00189">
    <property type="entry name" value="LIPOYL"/>
    <property type="match status" value="1"/>
</dbReference>
<dbReference type="PATRIC" id="fig|37916.4.peg.1760"/>
<organism evidence="6 7">
    <name type="scientific">Mycolicibacterium chlorophenolicum</name>
    <dbReference type="NCBI Taxonomy" id="37916"/>
    <lineage>
        <taxon>Bacteria</taxon>
        <taxon>Bacillati</taxon>
        <taxon>Actinomycetota</taxon>
        <taxon>Actinomycetes</taxon>
        <taxon>Mycobacteriales</taxon>
        <taxon>Mycobacteriaceae</taxon>
        <taxon>Mycolicibacterium</taxon>
    </lineage>
</organism>
<evidence type="ECO:0000256" key="4">
    <source>
        <dbReference type="PIRSR" id="PIRSR617453-50"/>
    </source>
</evidence>
<dbReference type="CDD" id="cd06848">
    <property type="entry name" value="GCS_H"/>
    <property type="match status" value="1"/>
</dbReference>
<dbReference type="EMBL" id="JYNL01000019">
    <property type="protein sequence ID" value="KMO79169.1"/>
    <property type="molecule type" value="Genomic_DNA"/>
</dbReference>
<dbReference type="InterPro" id="IPR033753">
    <property type="entry name" value="GCV_H/Fam206"/>
</dbReference>
<evidence type="ECO:0000256" key="2">
    <source>
        <dbReference type="ARBA" id="ARBA00022823"/>
    </source>
</evidence>
<dbReference type="GO" id="GO:0005829">
    <property type="term" value="C:cytosol"/>
    <property type="evidence" value="ECO:0007669"/>
    <property type="project" value="TreeGrafter"/>
</dbReference>
<evidence type="ECO:0000256" key="3">
    <source>
        <dbReference type="HAMAP-Rule" id="MF_00272"/>
    </source>
</evidence>
<evidence type="ECO:0000256" key="1">
    <source>
        <dbReference type="ARBA" id="ARBA00009249"/>
    </source>
</evidence>
<comment type="similarity">
    <text evidence="1 3">Belongs to the GcvH family.</text>
</comment>
<sequence>MPLNNIPADRSYTDEHEWIMISPGQTSVPTSPVRVGITSVAAAALGELVFLDLPEVGSEIEAGRTCGEVESTKTVSDLYPPVSGEVTSLNQAAIDDPSLVTQDPYGSGWLFEVQPTQLGTLLTAQEYAEKNGA</sequence>
<dbReference type="AlphaFoldDB" id="A0A0J6W9C2"/>
<proteinExistence type="inferred from homology"/>
<dbReference type="InterPro" id="IPR002930">
    <property type="entry name" value="GCV_H"/>
</dbReference>
<dbReference type="PROSITE" id="PS50968">
    <property type="entry name" value="BIOTINYL_LIPOYL"/>
    <property type="match status" value="1"/>
</dbReference>
<dbReference type="NCBIfam" id="TIGR00527">
    <property type="entry name" value="gcvH"/>
    <property type="match status" value="1"/>
</dbReference>
<dbReference type="PANTHER" id="PTHR11715:SF3">
    <property type="entry name" value="GLYCINE CLEAVAGE SYSTEM H PROTEIN-RELATED"/>
    <property type="match status" value="1"/>
</dbReference>
<dbReference type="NCBIfam" id="NF002270">
    <property type="entry name" value="PRK01202.1"/>
    <property type="match status" value="1"/>
</dbReference>
<dbReference type="InterPro" id="IPR003016">
    <property type="entry name" value="2-oxoA_DH_lipoyl-BS"/>
</dbReference>
<dbReference type="GO" id="GO:0019464">
    <property type="term" value="P:glycine decarboxylation via glycine cleavage system"/>
    <property type="evidence" value="ECO:0007669"/>
    <property type="project" value="UniProtKB-UniRule"/>
</dbReference>
<evidence type="ECO:0000313" key="6">
    <source>
        <dbReference type="EMBL" id="KMO79169.1"/>
    </source>
</evidence>
<feature type="domain" description="Lipoyl-binding" evidence="5">
    <location>
        <begin position="32"/>
        <end position="114"/>
    </location>
</feature>
<dbReference type="GO" id="GO:0005960">
    <property type="term" value="C:glycine cleavage complex"/>
    <property type="evidence" value="ECO:0007669"/>
    <property type="project" value="InterPro"/>
</dbReference>
<comment type="cofactor">
    <cofactor evidence="3">
        <name>(R)-lipoate</name>
        <dbReference type="ChEBI" id="CHEBI:83088"/>
    </cofactor>
    <text evidence="3">Binds 1 lipoyl cofactor covalently.</text>
</comment>
<evidence type="ECO:0000259" key="5">
    <source>
        <dbReference type="PROSITE" id="PS50968"/>
    </source>
</evidence>
<dbReference type="Pfam" id="PF01597">
    <property type="entry name" value="GCV_H"/>
    <property type="match status" value="1"/>
</dbReference>
<gene>
    <name evidence="6" type="primary">gcvH_2</name>
    <name evidence="3" type="synonym">gcvH</name>
    <name evidence="6" type="ORF">MCHLDSM_01837</name>
</gene>
<name>A0A0J6W9C2_9MYCO</name>
<dbReference type="InterPro" id="IPR017453">
    <property type="entry name" value="GCV_H_sub"/>
</dbReference>
<evidence type="ECO:0000313" key="7">
    <source>
        <dbReference type="Proteomes" id="UP000036513"/>
    </source>
</evidence>
<dbReference type="Gene3D" id="2.40.50.100">
    <property type="match status" value="1"/>
</dbReference>
<protein>
    <recommendedName>
        <fullName evidence="3">Glycine cleavage system H protein</fullName>
    </recommendedName>
</protein>
<feature type="modified residue" description="N6-lipoyllysine" evidence="3 4">
    <location>
        <position position="73"/>
    </location>
</feature>
<dbReference type="SUPFAM" id="SSF51230">
    <property type="entry name" value="Single hybrid motif"/>
    <property type="match status" value="1"/>
</dbReference>
<comment type="subunit">
    <text evidence="3">The glycine cleavage system is composed of four proteins: P, T, L and H.</text>
</comment>
<dbReference type="HAMAP" id="MF_00272">
    <property type="entry name" value="GcvH"/>
    <property type="match status" value="1"/>
</dbReference>
<dbReference type="RefSeq" id="WP_048469599.1">
    <property type="nucleotide sequence ID" value="NZ_JYNL01000019.1"/>
</dbReference>
<dbReference type="InterPro" id="IPR000089">
    <property type="entry name" value="Biotin_lipoyl"/>
</dbReference>
<dbReference type="PANTHER" id="PTHR11715">
    <property type="entry name" value="GLYCINE CLEAVAGE SYSTEM H PROTEIN"/>
    <property type="match status" value="1"/>
</dbReference>
<keyword evidence="2 3" id="KW-0450">Lipoyl</keyword>
<dbReference type="STRING" id="37916.MCHLDSM_01837"/>